<protein>
    <recommendedName>
        <fullName evidence="3">Reverse transcriptase</fullName>
    </recommendedName>
</protein>
<sequence length="108" mass="12792">MSIFHLPKGLIQEVQRLCAIFWWGSNFSKRKMHRCTWNHLCKPRSEAVLSFRDLETSNRSFLAKQGWRILKNPNSLAVRVLKSCYFHDCSFLEVKRKPSDSYVWSSIL</sequence>
<accession>A0AAD9XL10</accession>
<dbReference type="AlphaFoldDB" id="A0AAD9XL10"/>
<dbReference type="EMBL" id="JANJYI010000002">
    <property type="protein sequence ID" value="KAK2660908.1"/>
    <property type="molecule type" value="Genomic_DNA"/>
</dbReference>
<proteinExistence type="predicted"/>
<dbReference type="PANTHER" id="PTHR33116:SF86">
    <property type="entry name" value="REVERSE TRANSCRIPTASE DOMAIN-CONTAINING PROTEIN"/>
    <property type="match status" value="1"/>
</dbReference>
<comment type="caution">
    <text evidence="1">The sequence shown here is derived from an EMBL/GenBank/DDBJ whole genome shotgun (WGS) entry which is preliminary data.</text>
</comment>
<keyword evidence="2" id="KW-1185">Reference proteome</keyword>
<evidence type="ECO:0000313" key="2">
    <source>
        <dbReference type="Proteomes" id="UP001280121"/>
    </source>
</evidence>
<reference evidence="1" key="1">
    <citation type="journal article" date="2023" name="Plant J.">
        <title>Genome sequences and population genomics provide insights into the demographic history, inbreeding, and mutation load of two 'living fossil' tree species of Dipteronia.</title>
        <authorList>
            <person name="Feng Y."/>
            <person name="Comes H.P."/>
            <person name="Chen J."/>
            <person name="Zhu S."/>
            <person name="Lu R."/>
            <person name="Zhang X."/>
            <person name="Li P."/>
            <person name="Qiu J."/>
            <person name="Olsen K.M."/>
            <person name="Qiu Y."/>
        </authorList>
    </citation>
    <scope>NUCLEOTIDE SEQUENCE</scope>
    <source>
        <strain evidence="1">KIB01</strain>
    </source>
</reference>
<name>A0AAD9XL10_9ROSI</name>
<gene>
    <name evidence="1" type="ORF">Ddye_007441</name>
</gene>
<dbReference type="Proteomes" id="UP001280121">
    <property type="component" value="Unassembled WGS sequence"/>
</dbReference>
<organism evidence="1 2">
    <name type="scientific">Dipteronia dyeriana</name>
    <dbReference type="NCBI Taxonomy" id="168575"/>
    <lineage>
        <taxon>Eukaryota</taxon>
        <taxon>Viridiplantae</taxon>
        <taxon>Streptophyta</taxon>
        <taxon>Embryophyta</taxon>
        <taxon>Tracheophyta</taxon>
        <taxon>Spermatophyta</taxon>
        <taxon>Magnoliopsida</taxon>
        <taxon>eudicotyledons</taxon>
        <taxon>Gunneridae</taxon>
        <taxon>Pentapetalae</taxon>
        <taxon>rosids</taxon>
        <taxon>malvids</taxon>
        <taxon>Sapindales</taxon>
        <taxon>Sapindaceae</taxon>
        <taxon>Hippocastanoideae</taxon>
        <taxon>Acereae</taxon>
        <taxon>Dipteronia</taxon>
    </lineage>
</organism>
<dbReference type="PANTHER" id="PTHR33116">
    <property type="entry name" value="REVERSE TRANSCRIPTASE ZINC-BINDING DOMAIN-CONTAINING PROTEIN-RELATED-RELATED"/>
    <property type="match status" value="1"/>
</dbReference>
<evidence type="ECO:0008006" key="3">
    <source>
        <dbReference type="Google" id="ProtNLM"/>
    </source>
</evidence>
<evidence type="ECO:0000313" key="1">
    <source>
        <dbReference type="EMBL" id="KAK2660908.1"/>
    </source>
</evidence>